<reference evidence="1 2" key="1">
    <citation type="submission" date="2019-08" db="EMBL/GenBank/DDBJ databases">
        <authorList>
            <person name="Peeters C."/>
        </authorList>
    </citation>
    <scope>NUCLEOTIDE SEQUENCE [LARGE SCALE GENOMIC DNA]</scope>
    <source>
        <strain evidence="1 2">LMG 31113</strain>
    </source>
</reference>
<organism evidence="1 2">
    <name type="scientific">Pandoraea fibrosis</name>
    <dbReference type="NCBI Taxonomy" id="1891094"/>
    <lineage>
        <taxon>Bacteria</taxon>
        <taxon>Pseudomonadati</taxon>
        <taxon>Pseudomonadota</taxon>
        <taxon>Betaproteobacteria</taxon>
        <taxon>Burkholderiales</taxon>
        <taxon>Burkholderiaceae</taxon>
        <taxon>Pandoraea</taxon>
    </lineage>
</organism>
<proteinExistence type="predicted"/>
<dbReference type="OrthoDB" id="2043985at2"/>
<name>A0A5E4XG89_9BURK</name>
<evidence type="ECO:0000313" key="1">
    <source>
        <dbReference type="EMBL" id="VVE35286.1"/>
    </source>
</evidence>
<evidence type="ECO:0000313" key="2">
    <source>
        <dbReference type="Proteomes" id="UP000382577"/>
    </source>
</evidence>
<accession>A0A5E4XG89</accession>
<dbReference type="PIRSF" id="PIRSF016624">
    <property type="entry name" value="Mu_prophg_I"/>
    <property type="match status" value="1"/>
</dbReference>
<dbReference type="RefSeq" id="WP_150600516.1">
    <property type="nucleotide sequence ID" value="NZ_CABPRW010000009.1"/>
</dbReference>
<sequence length="355" mass="37986">MPIAYAFLTNDTPLDGASVQLLPIGAFRAQDGRPGTMTDGRCTEWTLTPERANKIVSARAARKNKFLLDYEHATLTNKGKGEPAPAAGWGEQLVARDDGLYVDGVEWTPRAAGMIANKEYRYSSPVFSFDSATGEVIDVVMCGITNDPALDGMDELHVALTALRMACNALPQEDLSMEPLLERLRWLLNLPIASTADDIIRELDKLKAQLEGEAQAAASFDLLSYLSQRTETSATEPDPAKYVPIESLAAAQSQLATVSTALRDYRVADVIATATNEGRLLGEADATWARSFAIKHGCDALKEALNARQPVAALTGTQTGGKAPVSPTGSTLSAEESEVAKTLGIDEKSFAAARL</sequence>
<dbReference type="InterPro" id="IPR012106">
    <property type="entry name" value="Phage_Mu_Gp1"/>
</dbReference>
<dbReference type="Pfam" id="PF10123">
    <property type="entry name" value="Mu-like_Pro"/>
    <property type="match status" value="1"/>
</dbReference>
<dbReference type="EMBL" id="CABPRW010000009">
    <property type="protein sequence ID" value="VVE35286.1"/>
    <property type="molecule type" value="Genomic_DNA"/>
</dbReference>
<protein>
    <submittedName>
        <fullName evidence="1">Mu-like prophage FluMu I protein</fullName>
    </submittedName>
</protein>
<dbReference type="Proteomes" id="UP000382577">
    <property type="component" value="Unassembled WGS sequence"/>
</dbReference>
<gene>
    <name evidence="1" type="ORF">PFI31113_03828</name>
</gene>
<dbReference type="AlphaFoldDB" id="A0A5E4XG89"/>